<dbReference type="InterPro" id="IPR006538">
    <property type="entry name" value="CobT"/>
</dbReference>
<reference evidence="2 3" key="1">
    <citation type="submission" date="2019-12" db="EMBL/GenBank/DDBJ databases">
        <title>Comparative genomics gives insights into the taxonomy of the Azoarcus-Aromatoleum group and reveals separate origins of nif in the plant-associated Azoarcus and non-plant-associated Aromatoleum sub-groups.</title>
        <authorList>
            <person name="Lafos M."/>
            <person name="Maluk M."/>
            <person name="Batista M."/>
            <person name="Junghare M."/>
            <person name="Carmona M."/>
            <person name="Faoro H."/>
            <person name="Cruz L.M."/>
            <person name="Battistoni F."/>
            <person name="De Souza E."/>
            <person name="Pedrosa F."/>
            <person name="Chen W.-M."/>
            <person name="Poole P.S."/>
            <person name="Dixon R.A."/>
            <person name="James E.K."/>
        </authorList>
    </citation>
    <scope>NUCLEOTIDE SEQUENCE [LARGE SCALE GENOMIC DNA]</scope>
    <source>
        <strain evidence="2 3">T</strain>
    </source>
</reference>
<protein>
    <submittedName>
        <fullName evidence="2">Cobalt chelatase</fullName>
    </submittedName>
</protein>
<keyword evidence="3" id="KW-1185">Reference proteome</keyword>
<dbReference type="InterPro" id="IPR051928">
    <property type="entry name" value="NorD/CobT"/>
</dbReference>
<evidence type="ECO:0000313" key="3">
    <source>
        <dbReference type="Proteomes" id="UP000634522"/>
    </source>
</evidence>
<dbReference type="EMBL" id="WTVS01000002">
    <property type="protein sequence ID" value="NMF96059.1"/>
    <property type="molecule type" value="Genomic_DNA"/>
</dbReference>
<dbReference type="InterPro" id="IPR025861">
    <property type="entry name" value="CobT_VWA_dom"/>
</dbReference>
<dbReference type="Pfam" id="PF11775">
    <property type="entry name" value="CobT_C"/>
    <property type="match status" value="1"/>
</dbReference>
<evidence type="ECO:0000313" key="2">
    <source>
        <dbReference type="EMBL" id="NMF96059.1"/>
    </source>
</evidence>
<evidence type="ECO:0000259" key="1">
    <source>
        <dbReference type="Pfam" id="PF11775"/>
    </source>
</evidence>
<dbReference type="Proteomes" id="UP000634522">
    <property type="component" value="Unassembled WGS sequence"/>
</dbReference>
<gene>
    <name evidence="2" type="ORF">GPA27_01440</name>
</gene>
<organism evidence="2 3">
    <name type="scientific">Aromatoleum toluolicum</name>
    <dbReference type="NCBI Taxonomy" id="90060"/>
    <lineage>
        <taxon>Bacteria</taxon>
        <taxon>Pseudomonadati</taxon>
        <taxon>Pseudomonadota</taxon>
        <taxon>Betaproteobacteria</taxon>
        <taxon>Rhodocyclales</taxon>
        <taxon>Rhodocyclaceae</taxon>
        <taxon>Aromatoleum</taxon>
    </lineage>
</organism>
<dbReference type="PANTHER" id="PTHR41248">
    <property type="entry name" value="NORD PROTEIN"/>
    <property type="match status" value="1"/>
</dbReference>
<dbReference type="Gene3D" id="3.40.50.410">
    <property type="entry name" value="von Willebrand factor, type A domain"/>
    <property type="match status" value="1"/>
</dbReference>
<feature type="domain" description="Cobalamin biosynthesis protein CobT VWA" evidence="1">
    <location>
        <begin position="357"/>
        <end position="572"/>
    </location>
</feature>
<dbReference type="PIRSF" id="PIRSF031715">
    <property type="entry name" value="Cob_chel_CobT"/>
    <property type="match status" value="1"/>
</dbReference>
<proteinExistence type="predicted"/>
<comment type="caution">
    <text evidence="2">The sequence shown here is derived from an EMBL/GenBank/DDBJ whole genome shotgun (WGS) entry which is preliminary data.</text>
</comment>
<dbReference type="RefSeq" id="WP_169137066.1">
    <property type="nucleotide sequence ID" value="NZ_WTVS01000002.1"/>
</dbReference>
<dbReference type="SUPFAM" id="SSF53300">
    <property type="entry name" value="vWA-like"/>
    <property type="match status" value="1"/>
</dbReference>
<dbReference type="InterPro" id="IPR036465">
    <property type="entry name" value="vWFA_dom_sf"/>
</dbReference>
<name>A0ABX1N9X1_9RHOO</name>
<accession>A0ABX1N9X1</accession>
<sequence>MSSAGSAQQQARRQQKVEELCAATLRALSGRPALHYRGRRLYAGERPLPVNAPHLRVDAGVDAFADCRASADGIALRLLHSDPALHARLCPADPVERLVFELLEQLRVETLAPADMPGMVRNLHDRFHSWSRAFYRSGLTEGSVGILLYTVAQMCWSRLSARPVLEDTEDYIESTRMGLVSALGTSLAGIRRHRDDQAAFAPHALAIARVVGERVRAEQAAAAEDEADAQDEDRKSGFALLLDFDDAGEDSDGIAAATTGTSKVFADAALAYRVYTTRFDSEVAAGSLVRRALLREYRERLDRRVAEQGANVPRLARQLAAILARPARDGWRFGEEEGHIDGRRLAQLISSPAERRVFRQERQVPQADCVVSFLLDCSGSMKTHIEAVAVLLDVLLRALDMIGVTTELLGFTTGAWNGGRAWRDWMSRGRPPHPGRLNEVCHMVFKDAERNWRRARTDIAALFKADLFREGIDGEAVDWACNRLLARSEARRILIVVSDGCPSDGATGLANDPFYLDNHLKEVVARREREGAVEILALGVGLDLSPFYRRSLATDMTQGLENSLFTEIVQLIGGTWFLPLQGGGSKRT</sequence>
<dbReference type="Pfam" id="PF06213">
    <property type="entry name" value="CobT"/>
    <property type="match status" value="1"/>
</dbReference>
<dbReference type="PANTHER" id="PTHR41248:SF1">
    <property type="entry name" value="NORD PROTEIN"/>
    <property type="match status" value="1"/>
</dbReference>